<evidence type="ECO:0000313" key="2">
    <source>
        <dbReference type="EMBL" id="RCK70403.1"/>
    </source>
</evidence>
<feature type="compositionally biased region" description="Low complexity" evidence="1">
    <location>
        <begin position="131"/>
        <end position="143"/>
    </location>
</feature>
<accession>A0A367YWX7</accession>
<feature type="compositionally biased region" description="Basic and acidic residues" evidence="1">
    <location>
        <begin position="115"/>
        <end position="124"/>
    </location>
</feature>
<dbReference type="Proteomes" id="UP000252770">
    <property type="component" value="Unassembled WGS sequence"/>
</dbReference>
<name>A0A367YWX7_9ACTN</name>
<proteinExistence type="predicted"/>
<gene>
    <name evidence="2" type="ORF">DT076_07075</name>
</gene>
<dbReference type="EMBL" id="QOUI01000003">
    <property type="protein sequence ID" value="RCK70403.1"/>
    <property type="molecule type" value="Genomic_DNA"/>
</dbReference>
<evidence type="ECO:0000313" key="3">
    <source>
        <dbReference type="Proteomes" id="UP000252770"/>
    </source>
</evidence>
<dbReference type="AlphaFoldDB" id="A0A367YWX7"/>
<comment type="caution">
    <text evidence="2">The sequence shown here is derived from an EMBL/GenBank/DDBJ whole genome shotgun (WGS) entry which is preliminary data.</text>
</comment>
<evidence type="ECO:0000256" key="1">
    <source>
        <dbReference type="SAM" id="MobiDB-lite"/>
    </source>
</evidence>
<feature type="region of interest" description="Disordered" evidence="1">
    <location>
        <begin position="115"/>
        <end position="151"/>
    </location>
</feature>
<protein>
    <submittedName>
        <fullName evidence="2">Uncharacterized protein</fullName>
    </submittedName>
</protein>
<sequence length="151" mass="16476">MFAGWAESELWHDGPIPYEAARLDASLVTRLQEWANEHYRAYAEQGDSPTGTRDRLAHHGVALAQEVAQQLGDGFIVEVDDPTHPGRLRLRGDGRPASPEAAAALRARAINARARQEQLRKSAQDRTYYWTASSSTAGPAGADDGAEARPE</sequence>
<organism evidence="2 3">
    <name type="scientific">Desertihabitans brevis</name>
    <dbReference type="NCBI Taxonomy" id="2268447"/>
    <lineage>
        <taxon>Bacteria</taxon>
        <taxon>Bacillati</taxon>
        <taxon>Actinomycetota</taxon>
        <taxon>Actinomycetes</taxon>
        <taxon>Propionibacteriales</taxon>
        <taxon>Propionibacteriaceae</taxon>
        <taxon>Desertihabitans</taxon>
    </lineage>
</organism>
<reference evidence="2 3" key="1">
    <citation type="submission" date="2018-07" db="EMBL/GenBank/DDBJ databases">
        <title>Desertimonas flava gen. nov. sp. nov.</title>
        <authorList>
            <person name="Liu S."/>
        </authorList>
    </citation>
    <scope>NUCLEOTIDE SEQUENCE [LARGE SCALE GENOMIC DNA]</scope>
    <source>
        <strain evidence="2 3">16Sb5-5</strain>
    </source>
</reference>
<keyword evidence="3" id="KW-1185">Reference proteome</keyword>